<evidence type="ECO:0000313" key="2">
    <source>
        <dbReference type="Proteomes" id="UP000828048"/>
    </source>
</evidence>
<organism evidence="1 2">
    <name type="scientific">Vaccinium darrowii</name>
    <dbReference type="NCBI Taxonomy" id="229202"/>
    <lineage>
        <taxon>Eukaryota</taxon>
        <taxon>Viridiplantae</taxon>
        <taxon>Streptophyta</taxon>
        <taxon>Embryophyta</taxon>
        <taxon>Tracheophyta</taxon>
        <taxon>Spermatophyta</taxon>
        <taxon>Magnoliopsida</taxon>
        <taxon>eudicotyledons</taxon>
        <taxon>Gunneridae</taxon>
        <taxon>Pentapetalae</taxon>
        <taxon>asterids</taxon>
        <taxon>Ericales</taxon>
        <taxon>Ericaceae</taxon>
        <taxon>Vaccinioideae</taxon>
        <taxon>Vaccinieae</taxon>
        <taxon>Vaccinium</taxon>
    </lineage>
</organism>
<dbReference type="EMBL" id="CM037160">
    <property type="protein sequence ID" value="KAH7839149.1"/>
    <property type="molecule type" value="Genomic_DNA"/>
</dbReference>
<gene>
    <name evidence="1" type="ORF">Vadar_000464</name>
</gene>
<sequence>MYYGDCFEGGNYVGSNFGFIDFYDENEMGIMELYSMAKELSNSFSNDYYLRVNGSISIIKSDTDALRMCQLVDTNRLVEVYALSKIVILPTQCSQVGSGSPRQTKRKEKQPTSDIKKGLGFGLSYGEALKVPFRVKDVLPVLPRQISWPVFNNFHSAVDLLPPFVGSVSPTNGSLEWKGACFLGNEALLEFTTGSRGLGGGVLYLKRVIGGHCNTELMSQDLGLCGTSVATESDRNVSLIRYWYKGISKKFALAFKVLYGIPKL</sequence>
<reference evidence="1 2" key="1">
    <citation type="journal article" date="2021" name="Hortic Res">
        <title>High-quality reference genome and annotation aids understanding of berry development for evergreen blueberry (Vaccinium darrowii).</title>
        <authorList>
            <person name="Yu J."/>
            <person name="Hulse-Kemp A.M."/>
            <person name="Babiker E."/>
            <person name="Staton M."/>
        </authorList>
    </citation>
    <scope>NUCLEOTIDE SEQUENCE [LARGE SCALE GENOMIC DNA]</scope>
    <source>
        <strain evidence="2">cv. NJ 8807/NJ 8810</strain>
        <tissue evidence="1">Young leaf</tissue>
    </source>
</reference>
<name>A0ACB7XEF7_9ERIC</name>
<accession>A0ACB7XEF7</accession>
<dbReference type="Proteomes" id="UP000828048">
    <property type="component" value="Chromosome 10"/>
</dbReference>
<evidence type="ECO:0000313" key="1">
    <source>
        <dbReference type="EMBL" id="KAH7839149.1"/>
    </source>
</evidence>
<keyword evidence="2" id="KW-1185">Reference proteome</keyword>
<proteinExistence type="predicted"/>
<protein>
    <submittedName>
        <fullName evidence="1">Uncharacterized protein</fullName>
    </submittedName>
</protein>
<comment type="caution">
    <text evidence="1">The sequence shown here is derived from an EMBL/GenBank/DDBJ whole genome shotgun (WGS) entry which is preliminary data.</text>
</comment>